<dbReference type="Proteomes" id="UP000663570">
    <property type="component" value="Chromosome"/>
</dbReference>
<dbReference type="InterPro" id="IPR003193">
    <property type="entry name" value="ADP-ribosyl_cyclase"/>
</dbReference>
<dbReference type="InterPro" id="IPR049802">
    <property type="entry name" value="RhsC-like_FIX"/>
</dbReference>
<dbReference type="Pfam" id="PF02267">
    <property type="entry name" value="Rib_hydrolayse"/>
    <property type="match status" value="1"/>
</dbReference>
<reference evidence="7 8" key="1">
    <citation type="submission" date="2021-02" db="EMBL/GenBank/DDBJ databases">
        <title>Niveibacterium changnyeongensis HC41.</title>
        <authorList>
            <person name="Kang M."/>
        </authorList>
    </citation>
    <scope>NUCLEOTIDE SEQUENCE [LARGE SCALE GENOMIC DNA]</scope>
    <source>
        <strain evidence="7 8">HC41</strain>
    </source>
</reference>
<organism evidence="7 8">
    <name type="scientific">Niveibacterium microcysteis</name>
    <dbReference type="NCBI Taxonomy" id="2811415"/>
    <lineage>
        <taxon>Bacteria</taxon>
        <taxon>Pseudomonadati</taxon>
        <taxon>Pseudomonadota</taxon>
        <taxon>Betaproteobacteria</taxon>
        <taxon>Rhodocyclales</taxon>
        <taxon>Rhodocyclaceae</taxon>
        <taxon>Niveibacterium</taxon>
    </lineage>
</organism>
<keyword evidence="8" id="KW-1185">Reference proteome</keyword>
<dbReference type="RefSeq" id="WP_206254015.1">
    <property type="nucleotide sequence ID" value="NZ_CP071060.1"/>
</dbReference>
<evidence type="ECO:0000256" key="3">
    <source>
        <dbReference type="ARBA" id="ARBA00023027"/>
    </source>
</evidence>
<dbReference type="SUPFAM" id="SSF52309">
    <property type="entry name" value="N-(deoxy)ribosyltransferase-like"/>
    <property type="match status" value="1"/>
</dbReference>
<feature type="compositionally biased region" description="Pro residues" evidence="5">
    <location>
        <begin position="289"/>
        <end position="303"/>
    </location>
</feature>
<evidence type="ECO:0000256" key="5">
    <source>
        <dbReference type="SAM" id="MobiDB-lite"/>
    </source>
</evidence>
<name>A0ABX7M4D6_9RHOO</name>
<feature type="compositionally biased region" description="Basic and acidic residues" evidence="5">
    <location>
        <begin position="323"/>
        <end position="346"/>
    </location>
</feature>
<proteinExistence type="predicted"/>
<evidence type="ECO:0000256" key="2">
    <source>
        <dbReference type="ARBA" id="ARBA00022801"/>
    </source>
</evidence>
<evidence type="ECO:0000256" key="6">
    <source>
        <dbReference type="SAM" id="Phobius"/>
    </source>
</evidence>
<dbReference type="CDD" id="cd20746">
    <property type="entry name" value="FIX_Ntox15_NUC_DUF4112_RhsA-like"/>
    <property type="match status" value="1"/>
</dbReference>
<feature type="region of interest" description="Disordered" evidence="5">
    <location>
        <begin position="281"/>
        <end position="351"/>
    </location>
</feature>
<keyword evidence="3" id="KW-0520">NAD</keyword>
<gene>
    <name evidence="7" type="ORF">JY500_17800</name>
</gene>
<protein>
    <submittedName>
        <fullName evidence="7">Uncharacterized protein</fullName>
    </submittedName>
</protein>
<evidence type="ECO:0000313" key="8">
    <source>
        <dbReference type="Proteomes" id="UP000663570"/>
    </source>
</evidence>
<accession>A0ABX7M4D6</accession>
<evidence type="ECO:0000313" key="7">
    <source>
        <dbReference type="EMBL" id="QSI76301.1"/>
    </source>
</evidence>
<keyword evidence="4" id="KW-1015">Disulfide bond</keyword>
<keyword evidence="1" id="KW-0808">Transferase</keyword>
<evidence type="ECO:0000256" key="4">
    <source>
        <dbReference type="ARBA" id="ARBA00023157"/>
    </source>
</evidence>
<sequence length="521" mass="55580">MSDSAQKAAEIVDDAWQSVVGGMDWLKSVLIGEFADNRPLSAVVADMLVSFVPGVVIVTSARDAIAVTLRLAQHPEKREELMEWVLLCACLITIALPLAMAAGGAVAAGVGAVVGGIAGSELGAALRAVMLMLVKQAQKLVDLVRFLQKFIKGDILKFLRAVKFAKYEKPLLDALGKITGKLIELVRSLRLHLESLRYFESVKQAIAKLADWERKFYAVQQDALKQIPKALVELDARLAKVLAQTAPREIHTASSGVKVERTAAALPPKQEVADAIGQSVRKLEQTPAAPKPAAPASNPPKPVSPSGSGKTPKKTPVPPNDKPPLKDKPDSVKTAEEGKNTKRQETIDPLVQAEREHVSALSRAGKIEEARQYLKERVLDNPAIAAKDKPQALIDRLDVSSAKDKAVFWSGDLPAAKSFAEEIGGVTLESTTGGKVVDGWDELGTAFPGWEGSPPPNGHDFWSGLSRKYAEGTSGTVNVVQSAEKAAQGGGGIWKGTEGPVLSTLQDKGVVDDIIFHVVGK</sequence>
<feature type="transmembrane region" description="Helical" evidence="6">
    <location>
        <begin position="81"/>
        <end position="100"/>
    </location>
</feature>
<dbReference type="EMBL" id="CP071060">
    <property type="protein sequence ID" value="QSI76301.1"/>
    <property type="molecule type" value="Genomic_DNA"/>
</dbReference>
<keyword evidence="2" id="KW-0378">Hydrolase</keyword>
<evidence type="ECO:0000256" key="1">
    <source>
        <dbReference type="ARBA" id="ARBA00022679"/>
    </source>
</evidence>
<keyword evidence="6" id="KW-1133">Transmembrane helix</keyword>
<keyword evidence="6" id="KW-0472">Membrane</keyword>
<keyword evidence="6" id="KW-0812">Transmembrane</keyword>